<feature type="compositionally biased region" description="Low complexity" evidence="1">
    <location>
        <begin position="1"/>
        <end position="14"/>
    </location>
</feature>
<name>A0ABN7NGG6_9BURK</name>
<dbReference type="EMBL" id="CAJNAU010000208">
    <property type="protein sequence ID" value="CAE6866701.1"/>
    <property type="molecule type" value="Genomic_DNA"/>
</dbReference>
<evidence type="ECO:0000313" key="3">
    <source>
        <dbReference type="Proteomes" id="UP000674425"/>
    </source>
</evidence>
<evidence type="ECO:0000256" key="1">
    <source>
        <dbReference type="SAM" id="MobiDB-lite"/>
    </source>
</evidence>
<gene>
    <name evidence="2" type="ORF">R69658_07904</name>
</gene>
<protein>
    <submittedName>
        <fullName evidence="2">Uncharacterized protein</fullName>
    </submittedName>
</protein>
<reference evidence="2 3" key="1">
    <citation type="submission" date="2021-02" db="EMBL/GenBank/DDBJ databases">
        <authorList>
            <person name="Vanwijnsberghe S."/>
        </authorList>
    </citation>
    <scope>NUCLEOTIDE SEQUENCE [LARGE SCALE GENOMIC DNA]</scope>
    <source>
        <strain evidence="2 3">R-69658</strain>
    </source>
</reference>
<dbReference type="Proteomes" id="UP000674425">
    <property type="component" value="Unassembled WGS sequence"/>
</dbReference>
<feature type="region of interest" description="Disordered" evidence="1">
    <location>
        <begin position="1"/>
        <end position="22"/>
    </location>
</feature>
<organism evidence="2 3">
    <name type="scientific">Paraburkholderia aspalathi</name>
    <dbReference type="NCBI Taxonomy" id="1324617"/>
    <lineage>
        <taxon>Bacteria</taxon>
        <taxon>Pseudomonadati</taxon>
        <taxon>Pseudomonadota</taxon>
        <taxon>Betaproteobacteria</taxon>
        <taxon>Burkholderiales</taxon>
        <taxon>Burkholderiaceae</taxon>
        <taxon>Paraburkholderia</taxon>
    </lineage>
</organism>
<comment type="caution">
    <text evidence="2">The sequence shown here is derived from an EMBL/GenBank/DDBJ whole genome shotgun (WGS) entry which is preliminary data.</text>
</comment>
<proteinExistence type="predicted"/>
<keyword evidence="3" id="KW-1185">Reference proteome</keyword>
<sequence length="97" mass="10478">MSVGDDVMQGQQQDITRGANTEQIGAHWRTGFKVERLDGCATQRGIECCIERGAVGAAQIVQATSGPRRAFRCLSQLAIRALEEACAQTLMLLRDAA</sequence>
<accession>A0ABN7NGG6</accession>
<evidence type="ECO:0000313" key="2">
    <source>
        <dbReference type="EMBL" id="CAE6866701.1"/>
    </source>
</evidence>